<feature type="compositionally biased region" description="Low complexity" evidence="1">
    <location>
        <begin position="950"/>
        <end position="959"/>
    </location>
</feature>
<feature type="compositionally biased region" description="Basic and acidic residues" evidence="1">
    <location>
        <begin position="1178"/>
        <end position="1189"/>
    </location>
</feature>
<evidence type="ECO:0000256" key="1">
    <source>
        <dbReference type="SAM" id="MobiDB-lite"/>
    </source>
</evidence>
<feature type="compositionally biased region" description="Basic and acidic residues" evidence="1">
    <location>
        <begin position="1246"/>
        <end position="1261"/>
    </location>
</feature>
<feature type="compositionally biased region" description="Basic and acidic residues" evidence="1">
    <location>
        <begin position="1460"/>
        <end position="1471"/>
    </location>
</feature>
<sequence length="1502" mass="165588">MAEHFRMNPRPAPHSVLFAAGFPRVFAKNFPLGDREAFAKHYPYGLPVTYKMVHGVHSQGVAQSYLEDHLPAGFYMNVPPQAKAVISTGNGKRALRTVDKILPRRRIHLWSKDEIQQVCSSLRKHHWNELKNMQQPSCWDDLWTYFDAYDLYNFGCLNLWNVLNTLWDENRLISADVRLEVAAHVGHWADEWLMHGKNEQKLKQWKVSHGPIIQILSDQDYASLGLIQDDVVLLIANALKYRRAFLLSKNKRDEPVDLITACRSNGIENWLMGQRLFKDNGLPSLPESEIHRSSSTSNEPFPCLRQGGKHYFFPQTCASPLESPHKSTDAVKALQKSAGIMQETTKMAMALRPGRVTESGVVIVDGRNASVRPQASGGEADEKTQNQTDHRRISSMPETSSPVISERRLGLGHDETVETVDIETSCNTEARRSSESAALSSYGANLRDGSFPVKKENIETKSTRGLAENGHTAQNIKPIGQLCRAEGSLVSKKKNHHQSRAIEQSDWYSDMSRQLGDRIHQGGESQFPIHSITTFEQNHTPGAAGSQNNSAALKQFPSNHKTGRLPQEQRRGAESSMDGFKPSVDLVPVFLQPEKALAPQHAAANGLSHQGNHFYSPPNKSAPHTVPHRDFPVAPQAMPPQRFPVEMHSGAMQSAVYNTPTNDSDESILPTQQPRSEYLYDPSASSMHTEYRNNNRTHNGVGHRRGSQGQRAHGYVSGDRFGQVEEVFPAASQRKDAFIVRFAKESSVPQALAFGGGIIPEKKIRITVQPVHRSKWMKHHHQQQPRKFPLLPIVHHQSMQGASPPSGMGIAYPQTAVRSPSLTPIYAHATEPDQRETPLFYTGASVLVREITSRDKVDQGIALPIGPARGTPDADRSSQMLVHALIHDQSAFGENKMHIELDPASHQATISVRIDETQKEDVSRPKPQVQEMPNEKEKGCGTLTPGSEDSSCSSPKKSCVALPSTPIQPSNSSEDGSNLISSSCHPVAIGDTSPTPKNHEREVEEAPALANKDSPQPNNSSLGNNEQDDGGNENRPTTSELKAAQSVALKSAAKLLRAVMAPSEKHIEPAKMKEHIRIPSIFTEEEIKERRQAWNRISMPLDPRKSKKLGTSVIPGQPPMLHNQTEPSSGKTEKTTVSTLAVGEQVLLGSSDVHSVDGKQFGQLAEKDEVLTKGEVEECVKDKSFDNERGLGAPKQIPLRFSMPELSAGRTSEEGSCYSKSEAFEPSQMRSEKSAEDAAAASSKETSAKPPEEEPQRDDRMPTASTTITEAFPPSSHVQETVQESSAEPLRDSKEGMITAIRAQYHYDTLPRGRPDFRNNAGGSLKIPKKRKNRYPTITSKTFDASAGGKIESSQARGASGGMMPIADNDGTSIAGSATHIGVPNTSKKSRLNPLATAFESPRKDTAAVVDNEMILNSQRAVLSPSGSGEKTLGKTRSPSRFQIIQRPAAAQNSPTKTHQLNERFVRRLDGPKTAGSFEISTRQQENRPTEVKRDWSKDKHR</sequence>
<feature type="region of interest" description="Disordered" evidence="1">
    <location>
        <begin position="1101"/>
        <end position="1136"/>
    </location>
</feature>
<feature type="compositionally biased region" description="Polar residues" evidence="1">
    <location>
        <begin position="1276"/>
        <end position="1286"/>
    </location>
</feature>
<reference evidence="2 3" key="1">
    <citation type="journal article" date="2018" name="PLoS Pathog.">
        <title>Evolution of structural diversity of trichothecenes, a family of toxins produced by plant pathogenic and entomopathogenic fungi.</title>
        <authorList>
            <person name="Proctor R.H."/>
            <person name="McCormick S.P."/>
            <person name="Kim H.S."/>
            <person name="Cardoza R.E."/>
            <person name="Stanley A.M."/>
            <person name="Lindo L."/>
            <person name="Kelly A."/>
            <person name="Brown D.W."/>
            <person name="Lee T."/>
            <person name="Vaughan M.M."/>
            <person name="Alexander N.J."/>
            <person name="Busman M."/>
            <person name="Gutierrez S."/>
        </authorList>
    </citation>
    <scope>NUCLEOTIDE SEQUENCE [LARGE SCALE GENOMIC DNA]</scope>
    <source>
        <strain evidence="2 3">IBT 40837</strain>
    </source>
</reference>
<evidence type="ECO:0000313" key="3">
    <source>
        <dbReference type="Proteomes" id="UP000266272"/>
    </source>
</evidence>
<feature type="compositionally biased region" description="Polar residues" evidence="1">
    <location>
        <begin position="965"/>
        <end position="984"/>
    </location>
</feature>
<feature type="compositionally biased region" description="Polar residues" evidence="1">
    <location>
        <begin position="1122"/>
        <end position="1136"/>
    </location>
</feature>
<feature type="compositionally biased region" description="Polar residues" evidence="1">
    <location>
        <begin position="1421"/>
        <end position="1443"/>
    </location>
</feature>
<evidence type="ECO:0000313" key="2">
    <source>
        <dbReference type="EMBL" id="RFU74776.1"/>
    </source>
</evidence>
<dbReference type="OrthoDB" id="3941926at2759"/>
<feature type="region of interest" description="Disordered" evidence="1">
    <location>
        <begin position="916"/>
        <end position="1045"/>
    </location>
</feature>
<name>A0A395NF77_TRIAR</name>
<protein>
    <submittedName>
        <fullName evidence="2">Uncharacterized protein</fullName>
    </submittedName>
</protein>
<feature type="region of interest" description="Disordered" evidence="1">
    <location>
        <begin position="1309"/>
        <end position="1389"/>
    </location>
</feature>
<keyword evidence="3" id="KW-1185">Reference proteome</keyword>
<organism evidence="2 3">
    <name type="scientific">Trichoderma arundinaceum</name>
    <dbReference type="NCBI Taxonomy" id="490622"/>
    <lineage>
        <taxon>Eukaryota</taxon>
        <taxon>Fungi</taxon>
        <taxon>Dikarya</taxon>
        <taxon>Ascomycota</taxon>
        <taxon>Pezizomycotina</taxon>
        <taxon>Sordariomycetes</taxon>
        <taxon>Hypocreomycetidae</taxon>
        <taxon>Hypocreales</taxon>
        <taxon>Hypocreaceae</taxon>
        <taxon>Trichoderma</taxon>
    </lineage>
</organism>
<feature type="region of interest" description="Disordered" evidence="1">
    <location>
        <begin position="1421"/>
        <end position="1502"/>
    </location>
</feature>
<accession>A0A395NF77</accession>
<feature type="region of interest" description="Disordered" evidence="1">
    <location>
        <begin position="537"/>
        <end position="580"/>
    </location>
</feature>
<feature type="region of interest" description="Disordered" evidence="1">
    <location>
        <begin position="696"/>
        <end position="715"/>
    </location>
</feature>
<feature type="compositionally biased region" description="Basic and acidic residues" evidence="1">
    <location>
        <begin position="1485"/>
        <end position="1502"/>
    </location>
</feature>
<gene>
    <name evidence="2" type="ORF">TARUN_7455</name>
</gene>
<feature type="region of interest" description="Disordered" evidence="1">
    <location>
        <begin position="367"/>
        <end position="404"/>
    </location>
</feature>
<dbReference type="EMBL" id="PXOA01000499">
    <property type="protein sequence ID" value="RFU74776.1"/>
    <property type="molecule type" value="Genomic_DNA"/>
</dbReference>
<feature type="compositionally biased region" description="Basic and acidic residues" evidence="1">
    <location>
        <begin position="380"/>
        <end position="392"/>
    </location>
</feature>
<proteinExistence type="predicted"/>
<dbReference type="Proteomes" id="UP000266272">
    <property type="component" value="Unassembled WGS sequence"/>
</dbReference>
<feature type="compositionally biased region" description="Polar residues" evidence="1">
    <location>
        <begin position="537"/>
        <end position="560"/>
    </location>
</feature>
<comment type="caution">
    <text evidence="2">The sequence shown here is derived from an EMBL/GenBank/DDBJ whole genome shotgun (WGS) entry which is preliminary data.</text>
</comment>
<feature type="region of interest" description="Disordered" evidence="1">
    <location>
        <begin position="1178"/>
        <end position="1293"/>
    </location>
</feature>
<feature type="compositionally biased region" description="Polar residues" evidence="1">
    <location>
        <begin position="1013"/>
        <end position="1022"/>
    </location>
</feature>